<dbReference type="EMBL" id="SSMQ01000067">
    <property type="protein sequence ID" value="TKC98506.1"/>
    <property type="molecule type" value="Genomic_DNA"/>
</dbReference>
<organism evidence="1 2">
    <name type="scientific">Polyangium fumosum</name>
    <dbReference type="NCBI Taxonomy" id="889272"/>
    <lineage>
        <taxon>Bacteria</taxon>
        <taxon>Pseudomonadati</taxon>
        <taxon>Myxococcota</taxon>
        <taxon>Polyangia</taxon>
        <taxon>Polyangiales</taxon>
        <taxon>Polyangiaceae</taxon>
        <taxon>Polyangium</taxon>
    </lineage>
</organism>
<dbReference type="AlphaFoldDB" id="A0A4U1IVH7"/>
<dbReference type="Proteomes" id="UP000309215">
    <property type="component" value="Unassembled WGS sequence"/>
</dbReference>
<keyword evidence="2" id="KW-1185">Reference proteome</keyword>
<dbReference type="RefSeq" id="WP_136934544.1">
    <property type="nucleotide sequence ID" value="NZ_SSMQ01000067.1"/>
</dbReference>
<accession>A0A4U1IVH7</accession>
<protein>
    <submittedName>
        <fullName evidence="1">Uncharacterized protein</fullName>
    </submittedName>
</protein>
<evidence type="ECO:0000313" key="1">
    <source>
        <dbReference type="EMBL" id="TKC98506.1"/>
    </source>
</evidence>
<name>A0A4U1IVH7_9BACT</name>
<comment type="caution">
    <text evidence="1">The sequence shown here is derived from an EMBL/GenBank/DDBJ whole genome shotgun (WGS) entry which is preliminary data.</text>
</comment>
<evidence type="ECO:0000313" key="2">
    <source>
        <dbReference type="Proteomes" id="UP000309215"/>
    </source>
</evidence>
<reference evidence="1 2" key="1">
    <citation type="submission" date="2019-04" db="EMBL/GenBank/DDBJ databases">
        <authorList>
            <person name="Li Y."/>
            <person name="Wang J."/>
        </authorList>
    </citation>
    <scope>NUCLEOTIDE SEQUENCE [LARGE SCALE GENOMIC DNA]</scope>
    <source>
        <strain evidence="1 2">DSM 14668</strain>
    </source>
</reference>
<gene>
    <name evidence="1" type="ORF">E8A74_40820</name>
</gene>
<proteinExistence type="predicted"/>
<dbReference type="OrthoDB" id="5504578at2"/>
<sequence length="177" mass="20585">MGHQSCFYITPKDTAALEQRLRERTDFIILLWKSPSASPRVVDSLNFYENGEQWYGLYLARPEDLDAIVMDHVETQGYWTLESDPSPVVEFSCCSLKGNRLREGRVYYVDKFWKPDSGWEEKSEAFRKWARMVHTTLKKSLKRRDSRYVEYIGEDAQAWLDAGGGQLETSSGQPVTW</sequence>